<dbReference type="Proteomes" id="UP001642484">
    <property type="component" value="Unassembled WGS sequence"/>
</dbReference>
<dbReference type="EMBL" id="CAXAMN010019446">
    <property type="protein sequence ID" value="CAK9054298.1"/>
    <property type="molecule type" value="Genomic_DNA"/>
</dbReference>
<protein>
    <recommendedName>
        <fullName evidence="1">Nucleotide-diphospho-sugar transferase domain-containing protein</fullName>
    </recommendedName>
</protein>
<gene>
    <name evidence="2" type="ORF">CCMP2556_LOCUS27154</name>
</gene>
<keyword evidence="3" id="KW-1185">Reference proteome</keyword>
<feature type="domain" description="Nucleotide-diphospho-sugar transferase" evidence="1">
    <location>
        <begin position="137"/>
        <end position="301"/>
    </location>
</feature>
<evidence type="ECO:0000313" key="3">
    <source>
        <dbReference type="Proteomes" id="UP001642484"/>
    </source>
</evidence>
<sequence length="739" mass="82335">MSHKISIGDSQPDDFCKTSARGVRLIRPAALGVLSGLVVLVLLQSKTQDAGHRVAQKANGKNVGAVTEPQSGLLAVDADEERRVLEVVKKRAGVYKDKGSHQEFAEVVLITAANYAYFSIYNNWRCNAEKHGLDWAVIANDEKAFEELGPDQGMLAIGEKVSGMNGWGSAKLDSVGRNKMFMVLTIMRISGFGVVFTDADNMFRGDPFAQGVHLGDLIRSGKYDYIYQEELSKAPDKGHVVPGDGGNTGFFYATPRNNKKMISLFADVVAEVDRQREDAFRRYGERLGADQPIFWQVMQKLRSTGGKVGPGNFKCVQLCGNRATCDASEEDTMKLGHSDCVVFLGLRAGVWDAWSSKTNLCKDRGSSDVPATVVTDAGPASKEMEPVLRCLRQTTPNLKTLIYPTDAETHFEELRQVLSPWFDYAAKKFMADMKNPYHCGEGYCGPWIENRWIKRFLGGWENRSSQVRLADIFGPFIPIFMTYVDLWVANVFEYVPKRCDISMIARPNVAYITVVQHDTGLVSSREKIIKIMKEIPNVLVLSAGGYGHVPIPLFKQPEDLLGKRFFKEMSQRSLLTSYMGSDHNAPQEMRKKMIKVVNDEAKTLGVKVHTGFGSADEWHKVAGNSKVSLCPRGYGRTAFHLFEILQLGLIPVHVYLDIPWVPYADLYSSIGFSTDVQGLPALMKQINDMDPKDLERMEDKIRSLRSSHFTDEGLLDQISLFMKGGSDLRCQKVPATMNG</sequence>
<dbReference type="Pfam" id="PF03407">
    <property type="entry name" value="Nucleotid_trans"/>
    <property type="match status" value="1"/>
</dbReference>
<evidence type="ECO:0000259" key="1">
    <source>
        <dbReference type="Pfam" id="PF03407"/>
    </source>
</evidence>
<comment type="caution">
    <text evidence="2">The sequence shown here is derived from an EMBL/GenBank/DDBJ whole genome shotgun (WGS) entry which is preliminary data.</text>
</comment>
<dbReference type="InterPro" id="IPR005069">
    <property type="entry name" value="Nucl-diP-sugar_transferase"/>
</dbReference>
<name>A0ABP0MS29_9DINO</name>
<organism evidence="2 3">
    <name type="scientific">Durusdinium trenchii</name>
    <dbReference type="NCBI Taxonomy" id="1381693"/>
    <lineage>
        <taxon>Eukaryota</taxon>
        <taxon>Sar</taxon>
        <taxon>Alveolata</taxon>
        <taxon>Dinophyceae</taxon>
        <taxon>Suessiales</taxon>
        <taxon>Symbiodiniaceae</taxon>
        <taxon>Durusdinium</taxon>
    </lineage>
</organism>
<proteinExistence type="predicted"/>
<reference evidence="2 3" key="1">
    <citation type="submission" date="2024-02" db="EMBL/GenBank/DDBJ databases">
        <authorList>
            <person name="Chen Y."/>
            <person name="Shah S."/>
            <person name="Dougan E. K."/>
            <person name="Thang M."/>
            <person name="Chan C."/>
        </authorList>
    </citation>
    <scope>NUCLEOTIDE SEQUENCE [LARGE SCALE GENOMIC DNA]</scope>
</reference>
<accession>A0ABP0MS29</accession>
<evidence type="ECO:0000313" key="2">
    <source>
        <dbReference type="EMBL" id="CAK9054298.1"/>
    </source>
</evidence>